<evidence type="ECO:0000259" key="1">
    <source>
        <dbReference type="Pfam" id="PF15919"/>
    </source>
</evidence>
<feature type="domain" description="HicB-like antitoxin of toxin-antitoxin system" evidence="1">
    <location>
        <begin position="12"/>
        <end position="136"/>
    </location>
</feature>
<evidence type="ECO:0000313" key="3">
    <source>
        <dbReference type="Proteomes" id="UP000217763"/>
    </source>
</evidence>
<dbReference type="Pfam" id="PF15919">
    <property type="entry name" value="HicB_lk_antitox"/>
    <property type="match status" value="1"/>
</dbReference>
<proteinExistence type="predicted"/>
<dbReference type="AlphaFoldDB" id="A0A291HSK7"/>
<organism evidence="2 3">
    <name type="scientific">Zobellella denitrificans</name>
    <dbReference type="NCBI Taxonomy" id="347534"/>
    <lineage>
        <taxon>Bacteria</taxon>
        <taxon>Pseudomonadati</taxon>
        <taxon>Pseudomonadota</taxon>
        <taxon>Gammaproteobacteria</taxon>
        <taxon>Aeromonadales</taxon>
        <taxon>Aeromonadaceae</taxon>
        <taxon>Zobellella</taxon>
    </lineage>
</organism>
<evidence type="ECO:0000313" key="2">
    <source>
        <dbReference type="EMBL" id="ATG75099.1"/>
    </source>
</evidence>
<dbReference type="InterPro" id="IPR031807">
    <property type="entry name" value="HicB-like"/>
</dbReference>
<reference evidence="3" key="1">
    <citation type="submission" date="2015-09" db="EMBL/GenBank/DDBJ databases">
        <authorList>
            <person name="Shao Z."/>
            <person name="Wang L."/>
        </authorList>
    </citation>
    <scope>NUCLEOTIDE SEQUENCE [LARGE SCALE GENOMIC DNA]</scope>
    <source>
        <strain evidence="3">F13-1</strain>
    </source>
</reference>
<dbReference type="Proteomes" id="UP000217763">
    <property type="component" value="Chromosome"/>
</dbReference>
<protein>
    <submittedName>
        <fullName evidence="2">CopG family transcriptional regulator</fullName>
    </submittedName>
</protein>
<gene>
    <name evidence="2" type="ORF">AN401_15525</name>
</gene>
<keyword evidence="3" id="KW-1185">Reference proteome</keyword>
<dbReference type="RefSeq" id="WP_096779882.1">
    <property type="nucleotide sequence ID" value="NZ_CP012621.1"/>
</dbReference>
<sequence length="148" mass="16373">MLFSVGVEYPSHDGEALGLVVPALCNDDYACFSAADSEEQVKSMATEAIAMVIEEMVSNGAGIDSIKDLGPRHYRQLEDYNHCDGWLLLDVDLTEFMGKPKRINVSLPDGLIQLIDSRVKASQGQYRDRSHFLAVASRHELEDRGTLS</sequence>
<accession>A0A291HSK7</accession>
<name>A0A291HSK7_9GAMM</name>
<dbReference type="CDD" id="cd22231">
    <property type="entry name" value="RHH_NikR_HicB-like"/>
    <property type="match status" value="1"/>
</dbReference>
<dbReference type="KEGG" id="zdf:AN401_15525"/>
<dbReference type="EMBL" id="CP012621">
    <property type="protein sequence ID" value="ATG75099.1"/>
    <property type="molecule type" value="Genomic_DNA"/>
</dbReference>